<dbReference type="PANTHER" id="PTHR24410">
    <property type="entry name" value="HL07962P-RELATED"/>
    <property type="match status" value="1"/>
</dbReference>
<feature type="compositionally biased region" description="Polar residues" evidence="1">
    <location>
        <begin position="380"/>
        <end position="399"/>
    </location>
</feature>
<reference evidence="3 4" key="1">
    <citation type="submission" date="2014-02" db="EMBL/GenBank/DDBJ databases">
        <title>Single nucleus genome sequencing reveals high similarity among nuclei of an endomycorrhizal fungus.</title>
        <authorList>
            <person name="Lin K."/>
            <person name="Geurts R."/>
            <person name="Zhang Z."/>
            <person name="Limpens E."/>
            <person name="Saunders D.G."/>
            <person name="Mu D."/>
            <person name="Pang E."/>
            <person name="Cao H."/>
            <person name="Cha H."/>
            <person name="Lin T."/>
            <person name="Zhou Q."/>
            <person name="Shang Y."/>
            <person name="Li Y."/>
            <person name="Ivanov S."/>
            <person name="Sharma T."/>
            <person name="Velzen R.V."/>
            <person name="Ruijter N.D."/>
            <person name="Aanen D.K."/>
            <person name="Win J."/>
            <person name="Kamoun S."/>
            <person name="Bisseling T."/>
            <person name="Huang S."/>
        </authorList>
    </citation>
    <scope>NUCLEOTIDE SEQUENCE [LARGE SCALE GENOMIC DNA]</scope>
    <source>
        <strain evidence="4">DAOM197198w</strain>
    </source>
</reference>
<evidence type="ECO:0000259" key="2">
    <source>
        <dbReference type="PROSITE" id="PS50097"/>
    </source>
</evidence>
<dbReference type="InterPro" id="IPR011333">
    <property type="entry name" value="SKP1/BTB/POZ_sf"/>
</dbReference>
<feature type="domain" description="BTB" evidence="2">
    <location>
        <begin position="24"/>
        <end position="97"/>
    </location>
</feature>
<dbReference type="CDD" id="cd18186">
    <property type="entry name" value="BTB_POZ_ZBTB_KLHL-like"/>
    <property type="match status" value="1"/>
</dbReference>
<protein>
    <recommendedName>
        <fullName evidence="2">BTB domain-containing protein</fullName>
    </recommendedName>
</protein>
<feature type="region of interest" description="Disordered" evidence="1">
    <location>
        <begin position="325"/>
        <end position="401"/>
    </location>
</feature>
<organism evidence="3 4">
    <name type="scientific">Rhizophagus irregularis (strain DAOM 197198w)</name>
    <name type="common">Glomus intraradices</name>
    <dbReference type="NCBI Taxonomy" id="1432141"/>
    <lineage>
        <taxon>Eukaryota</taxon>
        <taxon>Fungi</taxon>
        <taxon>Fungi incertae sedis</taxon>
        <taxon>Mucoromycota</taxon>
        <taxon>Glomeromycotina</taxon>
        <taxon>Glomeromycetes</taxon>
        <taxon>Glomerales</taxon>
        <taxon>Glomeraceae</taxon>
        <taxon>Rhizophagus</taxon>
    </lineage>
</organism>
<dbReference type="SMART" id="SM00225">
    <property type="entry name" value="BTB"/>
    <property type="match status" value="1"/>
</dbReference>
<evidence type="ECO:0000256" key="1">
    <source>
        <dbReference type="SAM" id="MobiDB-lite"/>
    </source>
</evidence>
<accession>A0A015KVE3</accession>
<dbReference type="PANTHER" id="PTHR24410:SF23">
    <property type="entry name" value="BTB DOMAIN-CONTAINING PROTEIN-RELATED"/>
    <property type="match status" value="1"/>
</dbReference>
<dbReference type="OrthoDB" id="2379717at2759"/>
<proteinExistence type="predicted"/>
<dbReference type="Pfam" id="PF00651">
    <property type="entry name" value="BTB"/>
    <property type="match status" value="1"/>
</dbReference>
<dbReference type="InterPro" id="IPR000210">
    <property type="entry name" value="BTB/POZ_dom"/>
</dbReference>
<comment type="caution">
    <text evidence="3">The sequence shown here is derived from an EMBL/GenBank/DDBJ whole genome shotgun (WGS) entry which is preliminary data.</text>
</comment>
<feature type="compositionally biased region" description="Low complexity" evidence="1">
    <location>
        <begin position="443"/>
        <end position="460"/>
    </location>
</feature>
<dbReference type="Gene3D" id="1.25.40.420">
    <property type="match status" value="1"/>
</dbReference>
<feature type="compositionally biased region" description="Acidic residues" evidence="1">
    <location>
        <begin position="465"/>
        <end position="474"/>
    </location>
</feature>
<keyword evidence="4" id="KW-1185">Reference proteome</keyword>
<dbReference type="SUPFAM" id="SSF54695">
    <property type="entry name" value="POZ domain"/>
    <property type="match status" value="1"/>
</dbReference>
<dbReference type="EMBL" id="JEMT01016100">
    <property type="protein sequence ID" value="EXX71554.1"/>
    <property type="molecule type" value="Genomic_DNA"/>
</dbReference>
<dbReference type="Proteomes" id="UP000022910">
    <property type="component" value="Unassembled WGS sequence"/>
</dbReference>
<feature type="region of interest" description="Disordered" evidence="1">
    <location>
        <begin position="443"/>
        <end position="474"/>
    </location>
</feature>
<sequence length="474" mass="54728">MDDNKLLQKLSQNLLDILDDDEYCDITIEVGNDPYVKIFRSHIVILNYRSSYLRRILSTNKKKNDGTLVQIKLPNISPEIFQIILRYIYGGEPSLKNYDNLDIIKIMVAASEMNLQELVIYTQSFLINYKADWMEQNFSLVYQTSFENDSFLELQKFCTDLMSKNPDKIFKSLDFFSIPEKILISLIQIDDLKMNEIKVWENVLKWGLAQNPELSSDPSNYSKDDFNSLKNTLQQCIPFIRFYNLTSKEFSDNILPYKEILPEELFTDLLRNFLNLHPDSKVNHKSKPRIAKEGTPTSTTIDDERKIENSTFSWDNRKPVSLGHIDEWRTNPKPISLNERPNPWNRSWSKVAKSNPRPTSSDEKSNPRPISSILLDDNSSRSSSWNKIANNPSPISSDGWSKPKSILLDDNSSRSSSWNKVAKSNLSPISLDGWSKPKSILLDDNNSRSSSWSKVAKSNLNPISSDDDDWFKRK</sequence>
<feature type="region of interest" description="Disordered" evidence="1">
    <location>
        <begin position="282"/>
        <end position="312"/>
    </location>
</feature>
<dbReference type="Gene3D" id="3.30.710.10">
    <property type="entry name" value="Potassium Channel Kv1.1, Chain A"/>
    <property type="match status" value="1"/>
</dbReference>
<evidence type="ECO:0000313" key="3">
    <source>
        <dbReference type="EMBL" id="EXX71554.1"/>
    </source>
</evidence>
<dbReference type="SMR" id="A0A015KVE3"/>
<dbReference type="InterPro" id="IPR011705">
    <property type="entry name" value="BACK"/>
</dbReference>
<dbReference type="AlphaFoldDB" id="A0A015KVE3"/>
<name>A0A015KVE3_RHIIW</name>
<dbReference type="Pfam" id="PF07707">
    <property type="entry name" value="BACK"/>
    <property type="match status" value="1"/>
</dbReference>
<dbReference type="InterPro" id="IPR051481">
    <property type="entry name" value="BTB-POZ/Galectin-3-binding"/>
</dbReference>
<gene>
    <name evidence="3" type="ORF">RirG_077420</name>
</gene>
<evidence type="ECO:0000313" key="4">
    <source>
        <dbReference type="Proteomes" id="UP000022910"/>
    </source>
</evidence>
<dbReference type="PROSITE" id="PS50097">
    <property type="entry name" value="BTB"/>
    <property type="match status" value="1"/>
</dbReference>
<dbReference type="HOGENOM" id="CLU_021542_5_2_1"/>